<dbReference type="Proteomes" id="UP001596086">
    <property type="component" value="Unassembled WGS sequence"/>
</dbReference>
<reference evidence="3" key="1">
    <citation type="journal article" date="2019" name="Int. J. Syst. Evol. Microbiol.">
        <title>The Global Catalogue of Microorganisms (GCM) 10K type strain sequencing project: providing services to taxonomists for standard genome sequencing and annotation.</title>
        <authorList>
            <consortium name="The Broad Institute Genomics Platform"/>
            <consortium name="The Broad Institute Genome Sequencing Center for Infectious Disease"/>
            <person name="Wu L."/>
            <person name="Ma J."/>
        </authorList>
    </citation>
    <scope>NUCLEOTIDE SEQUENCE [LARGE SCALE GENOMIC DNA]</scope>
    <source>
        <strain evidence="3">CGMCC 4.5798</strain>
    </source>
</reference>
<dbReference type="InterPro" id="IPR031560">
    <property type="entry name" value="CzcE"/>
</dbReference>
<protein>
    <submittedName>
        <fullName evidence="2">CzcE family metal-binding protein</fullName>
    </submittedName>
</protein>
<proteinExistence type="predicted"/>
<dbReference type="Gene3D" id="2.60.40.2280">
    <property type="entry name" value="Heavy-metal resistance protein CzcE"/>
    <property type="match status" value="1"/>
</dbReference>
<dbReference type="InterPro" id="IPR038674">
    <property type="entry name" value="CzcE_sf"/>
</dbReference>
<name>A0ABW0RZ75_9BURK</name>
<feature type="signal peptide" evidence="1">
    <location>
        <begin position="1"/>
        <end position="24"/>
    </location>
</feature>
<dbReference type="RefSeq" id="WP_379772106.1">
    <property type="nucleotide sequence ID" value="NZ_JBHSMZ010000010.1"/>
</dbReference>
<accession>A0ABW0RZ75</accession>
<gene>
    <name evidence="2" type="ORF">ACFPO9_15995</name>
</gene>
<dbReference type="Pfam" id="PF16986">
    <property type="entry name" value="CzcE"/>
    <property type="match status" value="1"/>
</dbReference>
<evidence type="ECO:0000256" key="1">
    <source>
        <dbReference type="SAM" id="SignalP"/>
    </source>
</evidence>
<organism evidence="2 3">
    <name type="scientific">Massilia aerilata</name>
    <dbReference type="NCBI Taxonomy" id="453817"/>
    <lineage>
        <taxon>Bacteria</taxon>
        <taxon>Pseudomonadati</taxon>
        <taxon>Pseudomonadota</taxon>
        <taxon>Betaproteobacteria</taxon>
        <taxon>Burkholderiales</taxon>
        <taxon>Oxalobacteraceae</taxon>
        <taxon>Telluria group</taxon>
        <taxon>Massilia</taxon>
    </lineage>
</organism>
<feature type="chain" id="PRO_5046321303" evidence="1">
    <location>
        <begin position="25"/>
        <end position="114"/>
    </location>
</feature>
<keyword evidence="1" id="KW-0732">Signal</keyword>
<evidence type="ECO:0000313" key="2">
    <source>
        <dbReference type="EMBL" id="MFC5550016.1"/>
    </source>
</evidence>
<keyword evidence="3" id="KW-1185">Reference proteome</keyword>
<sequence>MNTKLFMPVLAAITLAATCASALAAAQPADFRGGPAPAQAAADRVVVITAATRHVNVAGGSTVRFVVGERSFSWNFQNGSAHVIPFDLRLIAPQGLLTHPVTTYVSDNPLYQNN</sequence>
<comment type="caution">
    <text evidence="2">The sequence shown here is derived from an EMBL/GenBank/DDBJ whole genome shotgun (WGS) entry which is preliminary data.</text>
</comment>
<evidence type="ECO:0000313" key="3">
    <source>
        <dbReference type="Proteomes" id="UP001596086"/>
    </source>
</evidence>
<dbReference type="EMBL" id="JBHSMZ010000010">
    <property type="protein sequence ID" value="MFC5550016.1"/>
    <property type="molecule type" value="Genomic_DNA"/>
</dbReference>